<organism evidence="2 3">
    <name type="scientific">Phyllosticta capitalensis</name>
    <dbReference type="NCBI Taxonomy" id="121624"/>
    <lineage>
        <taxon>Eukaryota</taxon>
        <taxon>Fungi</taxon>
        <taxon>Dikarya</taxon>
        <taxon>Ascomycota</taxon>
        <taxon>Pezizomycotina</taxon>
        <taxon>Dothideomycetes</taxon>
        <taxon>Dothideomycetes incertae sedis</taxon>
        <taxon>Botryosphaeriales</taxon>
        <taxon>Phyllostictaceae</taxon>
        <taxon>Phyllosticta</taxon>
    </lineage>
</organism>
<evidence type="ECO:0000313" key="3">
    <source>
        <dbReference type="Proteomes" id="UP001492380"/>
    </source>
</evidence>
<evidence type="ECO:0000259" key="1">
    <source>
        <dbReference type="PROSITE" id="PS50181"/>
    </source>
</evidence>
<dbReference type="InterPro" id="IPR036047">
    <property type="entry name" value="F-box-like_dom_sf"/>
</dbReference>
<dbReference type="EMBL" id="JBBWRZ010000002">
    <property type="protein sequence ID" value="KAK8243966.1"/>
    <property type="molecule type" value="Genomic_DNA"/>
</dbReference>
<dbReference type="InterPro" id="IPR001810">
    <property type="entry name" value="F-box_dom"/>
</dbReference>
<dbReference type="SUPFAM" id="SSF81383">
    <property type="entry name" value="F-box domain"/>
    <property type="match status" value="1"/>
</dbReference>
<name>A0ABR1YZ23_9PEZI</name>
<feature type="domain" description="F-box" evidence="1">
    <location>
        <begin position="19"/>
        <end position="68"/>
    </location>
</feature>
<dbReference type="Proteomes" id="UP001492380">
    <property type="component" value="Unassembled WGS sequence"/>
</dbReference>
<gene>
    <name evidence="2" type="ORF">HDK90DRAFT_507731</name>
</gene>
<reference evidence="2 3" key="1">
    <citation type="submission" date="2024-04" db="EMBL/GenBank/DDBJ databases">
        <title>Phyllosticta paracitricarpa is synonymous to the EU quarantine fungus P. citricarpa based on phylogenomic analyses.</title>
        <authorList>
            <consortium name="Lawrence Berkeley National Laboratory"/>
            <person name="Van Ingen-Buijs V.A."/>
            <person name="Van Westerhoven A.C."/>
            <person name="Haridas S."/>
            <person name="Skiadas P."/>
            <person name="Martin F."/>
            <person name="Groenewald J.Z."/>
            <person name="Crous P.W."/>
            <person name="Seidl M.F."/>
        </authorList>
    </citation>
    <scope>NUCLEOTIDE SEQUENCE [LARGE SCALE GENOMIC DNA]</scope>
    <source>
        <strain evidence="2 3">CBS 123374</strain>
    </source>
</reference>
<dbReference type="PROSITE" id="PS50181">
    <property type="entry name" value="FBOX"/>
    <property type="match status" value="1"/>
</dbReference>
<sequence length="582" mass="66676">MVDPGPHTNIRPKSNDDSGASLDKMPVEIFKYITDYLDFNTICNLRRVSSVMDHLCISRFGETLWTKMTETSIWEYRLVDPEDTRVRMYEGEGKPGAMKVLSSPSVLQHMRMTPKIREFATKIKKIVVVVYIGADEEGREYFRNLVRNADLYKDPEWHRKRGEAYERQIQYQERRIAAIHSYSDAGCFQEALETMENLEEVDVKDVMIWEGTPNVPESYYSATAMSNEVTKIASIIMTAMARVKNQISSLNFGSLLLENFMANVCGSDCVCDVSKWANKMGSCRLSAFDISELRQTDSLPTPVVFHSLCSLHATISSMKDCRPGENESEDTRAFGRFLQACPNLRKLSLDALTRWECGECGPEHRSFHPQAFFFPPSFILGLTRILQCLQLKALGLADFVTTPGDFGTLLDSQKGSIRTLEIKSGHLLDGQWAFCYKKLLDDFNLKDLHLGPLFQLHPDQYKRSGLFYDSDDDDFYHIHDRYPVDSWDAKKDIGPREALSLLLEREWFDIGDYPILADSLNDAADGTPMYCFDSNTLSPLVRHFAEDHFGIDTTYDLSWLFELEMVESVKRWEEEDGPIYLE</sequence>
<keyword evidence="3" id="KW-1185">Reference proteome</keyword>
<accession>A0ABR1YZ23</accession>
<proteinExistence type="predicted"/>
<evidence type="ECO:0000313" key="2">
    <source>
        <dbReference type="EMBL" id="KAK8243966.1"/>
    </source>
</evidence>
<protein>
    <recommendedName>
        <fullName evidence="1">F-box domain-containing protein</fullName>
    </recommendedName>
</protein>
<comment type="caution">
    <text evidence="2">The sequence shown here is derived from an EMBL/GenBank/DDBJ whole genome shotgun (WGS) entry which is preliminary data.</text>
</comment>